<protein>
    <submittedName>
        <fullName evidence="2">Uncharacterized protein</fullName>
    </submittedName>
</protein>
<evidence type="ECO:0000313" key="3">
    <source>
        <dbReference type="Proteomes" id="UP000036947"/>
    </source>
</evidence>
<dbReference type="Proteomes" id="UP000036947">
    <property type="component" value="Unassembled WGS sequence"/>
</dbReference>
<dbReference type="OrthoDB" id="4777439at2759"/>
<name>A0A0L0NHI2_TOLOC</name>
<evidence type="ECO:0000256" key="1">
    <source>
        <dbReference type="SAM" id="MobiDB-lite"/>
    </source>
</evidence>
<evidence type="ECO:0000313" key="2">
    <source>
        <dbReference type="EMBL" id="KND93587.1"/>
    </source>
</evidence>
<keyword evidence="3" id="KW-1185">Reference proteome</keyword>
<proteinExistence type="predicted"/>
<gene>
    <name evidence="2" type="ORF">TOPH_01532</name>
</gene>
<accession>A0A0L0NHI2</accession>
<comment type="caution">
    <text evidence="2">The sequence shown here is derived from an EMBL/GenBank/DDBJ whole genome shotgun (WGS) entry which is preliminary data.</text>
</comment>
<sequence>MSCLSFTMKESTIHNTPPTPWSVLEFTFSNRNTDSEIIIMCKKCFVRHLTAANFSGSPQLKEKYLYFLEVARNFELRQSRHRTQMVGRASHTLSPKHAPGRPQFPV</sequence>
<dbReference type="AlphaFoldDB" id="A0A0L0NHI2"/>
<dbReference type="EMBL" id="LFRF01000003">
    <property type="protein sequence ID" value="KND93587.1"/>
    <property type="molecule type" value="Genomic_DNA"/>
</dbReference>
<dbReference type="STRING" id="1163406.A0A0L0NHI2"/>
<reference evidence="2 3" key="1">
    <citation type="journal article" date="2015" name="BMC Genomics">
        <title>The genome of the truffle-parasite Tolypocladium ophioglossoides and the evolution of antifungal peptaibiotics.</title>
        <authorList>
            <person name="Quandt C.A."/>
            <person name="Bushley K.E."/>
            <person name="Spatafora J.W."/>
        </authorList>
    </citation>
    <scope>NUCLEOTIDE SEQUENCE [LARGE SCALE GENOMIC DNA]</scope>
    <source>
        <strain evidence="2 3">CBS 100239</strain>
    </source>
</reference>
<organism evidence="2 3">
    <name type="scientific">Tolypocladium ophioglossoides (strain CBS 100239)</name>
    <name type="common">Snaketongue truffleclub</name>
    <name type="synonym">Elaphocordyceps ophioglossoides</name>
    <dbReference type="NCBI Taxonomy" id="1163406"/>
    <lineage>
        <taxon>Eukaryota</taxon>
        <taxon>Fungi</taxon>
        <taxon>Dikarya</taxon>
        <taxon>Ascomycota</taxon>
        <taxon>Pezizomycotina</taxon>
        <taxon>Sordariomycetes</taxon>
        <taxon>Hypocreomycetidae</taxon>
        <taxon>Hypocreales</taxon>
        <taxon>Ophiocordycipitaceae</taxon>
        <taxon>Tolypocladium</taxon>
    </lineage>
</organism>
<feature type="region of interest" description="Disordered" evidence="1">
    <location>
        <begin position="85"/>
        <end position="106"/>
    </location>
</feature>